<dbReference type="InterPro" id="IPR013324">
    <property type="entry name" value="RNA_pol_sigma_r3/r4-like"/>
</dbReference>
<proteinExistence type="inferred from homology"/>
<keyword evidence="2" id="KW-0805">Transcription regulation</keyword>
<keyword evidence="4" id="KW-0238">DNA-binding</keyword>
<evidence type="ECO:0000313" key="9">
    <source>
        <dbReference type="Proteomes" id="UP000231602"/>
    </source>
</evidence>
<dbReference type="PANTHER" id="PTHR43133">
    <property type="entry name" value="RNA POLYMERASE ECF-TYPE SIGMA FACTO"/>
    <property type="match status" value="1"/>
</dbReference>
<dbReference type="SUPFAM" id="SSF88659">
    <property type="entry name" value="Sigma3 and sigma4 domains of RNA polymerase sigma factors"/>
    <property type="match status" value="1"/>
</dbReference>
<sequence>MLDGDEKSIIKSAIDGEASAFGSLYDKYHSKIYRFIYLKVSHREEAEDLAHQVFLNAWQNISKYKFQGLPFSSWLYQIARNQVIDHYRTKKVTVNLEIIEEIFISDYSVDKEVGSILELETARKAILKLNQEQQDIIIMRFVEDLSPKEISQTLGKPESTIRVLQHRAIQNLKKILKNEST</sequence>
<dbReference type="SUPFAM" id="SSF88946">
    <property type="entry name" value="Sigma2 domain of RNA polymerase sigma factors"/>
    <property type="match status" value="1"/>
</dbReference>
<dbReference type="AlphaFoldDB" id="A0A2H0REP3"/>
<dbReference type="InterPro" id="IPR013325">
    <property type="entry name" value="RNA_pol_sigma_r2"/>
</dbReference>
<keyword evidence="5" id="KW-0804">Transcription</keyword>
<evidence type="ECO:0000256" key="1">
    <source>
        <dbReference type="ARBA" id="ARBA00010641"/>
    </source>
</evidence>
<evidence type="ECO:0000313" key="8">
    <source>
        <dbReference type="EMBL" id="PIR44265.1"/>
    </source>
</evidence>
<evidence type="ECO:0008006" key="10">
    <source>
        <dbReference type="Google" id="ProtNLM"/>
    </source>
</evidence>
<evidence type="ECO:0000259" key="6">
    <source>
        <dbReference type="Pfam" id="PF04542"/>
    </source>
</evidence>
<dbReference type="InterPro" id="IPR007630">
    <property type="entry name" value="RNA_pol_sigma70_r4"/>
</dbReference>
<keyword evidence="3" id="KW-0731">Sigma factor</keyword>
<evidence type="ECO:0000259" key="7">
    <source>
        <dbReference type="Pfam" id="PF04545"/>
    </source>
</evidence>
<dbReference type="InterPro" id="IPR014284">
    <property type="entry name" value="RNA_pol_sigma-70_dom"/>
</dbReference>
<feature type="domain" description="RNA polymerase sigma-70 region 2" evidence="6">
    <location>
        <begin position="24"/>
        <end position="91"/>
    </location>
</feature>
<organism evidence="8 9">
    <name type="scientific">Candidatus Wolfebacteria bacterium CG10_big_fil_rev_8_21_14_0_10_31_9</name>
    <dbReference type="NCBI Taxonomy" id="1975070"/>
    <lineage>
        <taxon>Bacteria</taxon>
        <taxon>Candidatus Wolfeibacteriota</taxon>
    </lineage>
</organism>
<dbReference type="InterPro" id="IPR007627">
    <property type="entry name" value="RNA_pol_sigma70_r2"/>
</dbReference>
<dbReference type="Pfam" id="PF04542">
    <property type="entry name" value="Sigma70_r2"/>
    <property type="match status" value="1"/>
</dbReference>
<dbReference type="Pfam" id="PF04545">
    <property type="entry name" value="Sigma70_r4"/>
    <property type="match status" value="1"/>
</dbReference>
<protein>
    <recommendedName>
        <fullName evidence="10">RNA polymerase subunit sigma-70</fullName>
    </recommendedName>
</protein>
<gene>
    <name evidence="8" type="ORF">COV23_00820</name>
</gene>
<dbReference type="Gene3D" id="1.10.10.10">
    <property type="entry name" value="Winged helix-like DNA-binding domain superfamily/Winged helix DNA-binding domain"/>
    <property type="match status" value="1"/>
</dbReference>
<evidence type="ECO:0000256" key="3">
    <source>
        <dbReference type="ARBA" id="ARBA00023082"/>
    </source>
</evidence>
<dbReference type="GO" id="GO:0006352">
    <property type="term" value="P:DNA-templated transcription initiation"/>
    <property type="evidence" value="ECO:0007669"/>
    <property type="project" value="InterPro"/>
</dbReference>
<dbReference type="EMBL" id="PCXV01000013">
    <property type="protein sequence ID" value="PIR44265.1"/>
    <property type="molecule type" value="Genomic_DNA"/>
</dbReference>
<comment type="similarity">
    <text evidence="1">Belongs to the sigma-70 factor family. ECF subfamily.</text>
</comment>
<dbReference type="NCBIfam" id="TIGR02937">
    <property type="entry name" value="sigma70-ECF"/>
    <property type="match status" value="1"/>
</dbReference>
<dbReference type="InterPro" id="IPR036388">
    <property type="entry name" value="WH-like_DNA-bd_sf"/>
</dbReference>
<dbReference type="Proteomes" id="UP000231602">
    <property type="component" value="Unassembled WGS sequence"/>
</dbReference>
<dbReference type="Gene3D" id="1.10.1740.10">
    <property type="match status" value="1"/>
</dbReference>
<feature type="domain" description="RNA polymerase sigma-70 region 4" evidence="7">
    <location>
        <begin position="125"/>
        <end position="174"/>
    </location>
</feature>
<name>A0A2H0REP3_9BACT</name>
<dbReference type="GO" id="GO:0003677">
    <property type="term" value="F:DNA binding"/>
    <property type="evidence" value="ECO:0007669"/>
    <property type="project" value="UniProtKB-KW"/>
</dbReference>
<dbReference type="CDD" id="cd06171">
    <property type="entry name" value="Sigma70_r4"/>
    <property type="match status" value="1"/>
</dbReference>
<dbReference type="PANTHER" id="PTHR43133:SF57">
    <property type="entry name" value="RNA POLYMERASE SIGMA-70 FACTOR"/>
    <property type="match status" value="1"/>
</dbReference>
<accession>A0A2H0REP3</accession>
<dbReference type="InterPro" id="IPR039425">
    <property type="entry name" value="RNA_pol_sigma-70-like"/>
</dbReference>
<evidence type="ECO:0000256" key="2">
    <source>
        <dbReference type="ARBA" id="ARBA00023015"/>
    </source>
</evidence>
<dbReference type="GO" id="GO:0016987">
    <property type="term" value="F:sigma factor activity"/>
    <property type="evidence" value="ECO:0007669"/>
    <property type="project" value="UniProtKB-KW"/>
</dbReference>
<reference evidence="8 9" key="1">
    <citation type="submission" date="2017-09" db="EMBL/GenBank/DDBJ databases">
        <title>Depth-based differentiation of microbial function through sediment-hosted aquifers and enrichment of novel symbionts in the deep terrestrial subsurface.</title>
        <authorList>
            <person name="Probst A.J."/>
            <person name="Ladd B."/>
            <person name="Jarett J.K."/>
            <person name="Geller-Mcgrath D.E."/>
            <person name="Sieber C.M."/>
            <person name="Emerson J.B."/>
            <person name="Anantharaman K."/>
            <person name="Thomas B.C."/>
            <person name="Malmstrom R."/>
            <person name="Stieglmeier M."/>
            <person name="Klingl A."/>
            <person name="Woyke T."/>
            <person name="Ryan C.M."/>
            <person name="Banfield J.F."/>
        </authorList>
    </citation>
    <scope>NUCLEOTIDE SEQUENCE [LARGE SCALE GENOMIC DNA]</scope>
    <source>
        <strain evidence="8">CG10_big_fil_rev_8_21_14_0_10_31_9</strain>
    </source>
</reference>
<comment type="caution">
    <text evidence="8">The sequence shown here is derived from an EMBL/GenBank/DDBJ whole genome shotgun (WGS) entry which is preliminary data.</text>
</comment>
<evidence type="ECO:0000256" key="5">
    <source>
        <dbReference type="ARBA" id="ARBA00023163"/>
    </source>
</evidence>
<evidence type="ECO:0000256" key="4">
    <source>
        <dbReference type="ARBA" id="ARBA00023125"/>
    </source>
</evidence>